<dbReference type="GO" id="GO:0006882">
    <property type="term" value="P:intracellular zinc ion homeostasis"/>
    <property type="evidence" value="ECO:0007669"/>
    <property type="project" value="TreeGrafter"/>
</dbReference>
<evidence type="ECO:0000313" key="11">
    <source>
        <dbReference type="EMBL" id="PJF49060.1"/>
    </source>
</evidence>
<protein>
    <submittedName>
        <fullName evidence="11">Cation-efflux pump</fullName>
    </submittedName>
</protein>
<dbReference type="GO" id="GO:0015341">
    <property type="term" value="F:zinc efflux antiporter activity"/>
    <property type="evidence" value="ECO:0007669"/>
    <property type="project" value="TreeGrafter"/>
</dbReference>
<evidence type="ECO:0000313" key="12">
    <source>
        <dbReference type="Proteomes" id="UP000230790"/>
    </source>
</evidence>
<dbReference type="PANTHER" id="PTHR43840:SF15">
    <property type="entry name" value="MITOCHONDRIAL METAL TRANSPORTER 1-RELATED"/>
    <property type="match status" value="1"/>
</dbReference>
<feature type="transmembrane region" description="Helical" evidence="8">
    <location>
        <begin position="112"/>
        <end position="132"/>
    </location>
</feature>
<keyword evidence="3" id="KW-0813">Transport</keyword>
<feature type="domain" description="Cation efflux protein transmembrane" evidence="9">
    <location>
        <begin position="11"/>
        <end position="204"/>
    </location>
</feature>
<dbReference type="InterPro" id="IPR027470">
    <property type="entry name" value="Cation_efflux_CTD"/>
</dbReference>
<feature type="compositionally biased region" description="Basic and acidic residues" evidence="7">
    <location>
        <begin position="313"/>
        <end position="322"/>
    </location>
</feature>
<keyword evidence="6 8" id="KW-0472">Membrane</keyword>
<dbReference type="InterPro" id="IPR036837">
    <property type="entry name" value="Cation_efflux_CTD_sf"/>
</dbReference>
<feature type="transmembrane region" description="Helical" evidence="8">
    <location>
        <begin position="43"/>
        <end position="61"/>
    </location>
</feature>
<dbReference type="SUPFAM" id="SSF161111">
    <property type="entry name" value="Cation efflux protein transmembrane domain-like"/>
    <property type="match status" value="1"/>
</dbReference>
<dbReference type="InterPro" id="IPR002524">
    <property type="entry name" value="Cation_efflux"/>
</dbReference>
<evidence type="ECO:0000256" key="7">
    <source>
        <dbReference type="SAM" id="MobiDB-lite"/>
    </source>
</evidence>
<evidence type="ECO:0000256" key="6">
    <source>
        <dbReference type="ARBA" id="ARBA00023136"/>
    </source>
</evidence>
<keyword evidence="5 8" id="KW-1133">Transmembrane helix</keyword>
<feature type="transmembrane region" description="Helical" evidence="8">
    <location>
        <begin position="152"/>
        <end position="173"/>
    </location>
</feature>
<evidence type="ECO:0000256" key="8">
    <source>
        <dbReference type="SAM" id="Phobius"/>
    </source>
</evidence>
<dbReference type="InterPro" id="IPR027469">
    <property type="entry name" value="Cation_efflux_TMD_sf"/>
</dbReference>
<dbReference type="GO" id="GO:0015093">
    <property type="term" value="F:ferrous iron transmembrane transporter activity"/>
    <property type="evidence" value="ECO:0007669"/>
    <property type="project" value="TreeGrafter"/>
</dbReference>
<organism evidence="11 12">
    <name type="scientific">Candidatus Thermofonsia Clade 3 bacterium</name>
    <dbReference type="NCBI Taxonomy" id="2364212"/>
    <lineage>
        <taxon>Bacteria</taxon>
        <taxon>Bacillati</taxon>
        <taxon>Chloroflexota</taxon>
        <taxon>Candidatus Thermofontia</taxon>
        <taxon>Candidatus Thermofonsia Clade 3</taxon>
    </lineage>
</organism>
<dbReference type="Pfam" id="PF16916">
    <property type="entry name" value="ZT_dimer"/>
    <property type="match status" value="1"/>
</dbReference>
<dbReference type="SUPFAM" id="SSF160240">
    <property type="entry name" value="Cation efflux protein cytoplasmic domain-like"/>
    <property type="match status" value="1"/>
</dbReference>
<feature type="transmembrane region" description="Helical" evidence="8">
    <location>
        <begin position="82"/>
        <end position="100"/>
    </location>
</feature>
<dbReference type="InterPro" id="IPR058533">
    <property type="entry name" value="Cation_efflux_TM"/>
</dbReference>
<dbReference type="Gene3D" id="3.30.70.1350">
    <property type="entry name" value="Cation efflux protein, cytoplasmic domain"/>
    <property type="match status" value="1"/>
</dbReference>
<comment type="similarity">
    <text evidence="2">Belongs to the cation diffusion facilitator (CDF) transporter (TC 2.A.4) family.</text>
</comment>
<dbReference type="AlphaFoldDB" id="A0A2M8QGX5"/>
<dbReference type="Gene3D" id="1.20.1510.10">
    <property type="entry name" value="Cation efflux protein transmembrane domain"/>
    <property type="match status" value="1"/>
</dbReference>
<keyword evidence="4 8" id="KW-0812">Transmembrane</keyword>
<evidence type="ECO:0000256" key="2">
    <source>
        <dbReference type="ARBA" id="ARBA00008114"/>
    </source>
</evidence>
<feature type="region of interest" description="Disordered" evidence="7">
    <location>
        <begin position="299"/>
        <end position="322"/>
    </location>
</feature>
<proteinExistence type="inferred from homology"/>
<feature type="transmembrane region" description="Helical" evidence="8">
    <location>
        <begin position="9"/>
        <end position="31"/>
    </location>
</feature>
<evidence type="ECO:0000256" key="1">
    <source>
        <dbReference type="ARBA" id="ARBA00004141"/>
    </source>
</evidence>
<evidence type="ECO:0000256" key="3">
    <source>
        <dbReference type="ARBA" id="ARBA00022448"/>
    </source>
</evidence>
<evidence type="ECO:0000259" key="9">
    <source>
        <dbReference type="Pfam" id="PF01545"/>
    </source>
</evidence>
<name>A0A2M8QGX5_9CHLR</name>
<accession>A0A2M8QGX5</accession>
<sequence length="322" mass="34354">MRRSSLARFAWLSTAAAIFTIGLKGLAYLLTGSVGLLSDALESLINLAGALMALAMLKLAARPPDEAHAYGHTKAEYFSSGIEGGLITVAAISIGVAAINRLLHPQPIAQPGLGLAVSIVASAINLGTALVLHNAGRRYNSITLEANAKHLLTDVLTSVVVLGGVALGVPTGWLWLDPIMALIVAINIARMGIPLLARSANGLLDAGLPEADVAKVYSVLDRYANSEGIRYHALRTRQAAARSFISVHILVPGQWSVQCGHHLLERIEADIRSALPNATVFTHLEPLEDAVSWRDQTLERNDEPMEAPPNGRQMDETVRVIQ</sequence>
<comment type="subcellular location">
    <subcellularLocation>
        <location evidence="1">Membrane</location>
        <topology evidence="1">Multi-pass membrane protein</topology>
    </subcellularLocation>
</comment>
<dbReference type="EMBL" id="PGTN01000001">
    <property type="protein sequence ID" value="PJF49060.1"/>
    <property type="molecule type" value="Genomic_DNA"/>
</dbReference>
<evidence type="ECO:0000259" key="10">
    <source>
        <dbReference type="Pfam" id="PF16916"/>
    </source>
</evidence>
<dbReference type="PANTHER" id="PTHR43840">
    <property type="entry name" value="MITOCHONDRIAL METAL TRANSPORTER 1-RELATED"/>
    <property type="match status" value="1"/>
</dbReference>
<evidence type="ECO:0000256" key="4">
    <source>
        <dbReference type="ARBA" id="ARBA00022692"/>
    </source>
</evidence>
<gene>
    <name evidence="11" type="ORF">CUN48_00140</name>
</gene>
<dbReference type="Pfam" id="PF01545">
    <property type="entry name" value="Cation_efflux"/>
    <property type="match status" value="1"/>
</dbReference>
<feature type="domain" description="Cation efflux protein cytoplasmic" evidence="10">
    <location>
        <begin position="208"/>
        <end position="286"/>
    </location>
</feature>
<dbReference type="InterPro" id="IPR050291">
    <property type="entry name" value="CDF_Transporter"/>
</dbReference>
<dbReference type="GO" id="GO:0015086">
    <property type="term" value="F:cadmium ion transmembrane transporter activity"/>
    <property type="evidence" value="ECO:0007669"/>
    <property type="project" value="TreeGrafter"/>
</dbReference>
<reference evidence="11 12" key="1">
    <citation type="submission" date="2017-11" db="EMBL/GenBank/DDBJ databases">
        <title>Evolution of Phototrophy in the Chloroflexi Phylum Driven by Horizontal Gene Transfer.</title>
        <authorList>
            <person name="Ward L.M."/>
            <person name="Hemp J."/>
            <person name="Shih P.M."/>
            <person name="Mcglynn S.E."/>
            <person name="Fischer W."/>
        </authorList>
    </citation>
    <scope>NUCLEOTIDE SEQUENCE [LARGE SCALE GENOMIC DNA]</scope>
    <source>
        <strain evidence="11">JP3_7</strain>
    </source>
</reference>
<dbReference type="Proteomes" id="UP000230790">
    <property type="component" value="Unassembled WGS sequence"/>
</dbReference>
<evidence type="ECO:0000256" key="5">
    <source>
        <dbReference type="ARBA" id="ARBA00022989"/>
    </source>
</evidence>
<dbReference type="NCBIfam" id="TIGR01297">
    <property type="entry name" value="CDF"/>
    <property type="match status" value="1"/>
</dbReference>
<dbReference type="GO" id="GO:0005886">
    <property type="term" value="C:plasma membrane"/>
    <property type="evidence" value="ECO:0007669"/>
    <property type="project" value="TreeGrafter"/>
</dbReference>
<comment type="caution">
    <text evidence="11">The sequence shown here is derived from an EMBL/GenBank/DDBJ whole genome shotgun (WGS) entry which is preliminary data.</text>
</comment>